<evidence type="ECO:0000313" key="2">
    <source>
        <dbReference type="Proteomes" id="UP000765509"/>
    </source>
</evidence>
<keyword evidence="2" id="KW-1185">Reference proteome</keyword>
<protein>
    <submittedName>
        <fullName evidence="1">Uncharacterized protein</fullName>
    </submittedName>
</protein>
<dbReference type="Proteomes" id="UP000765509">
    <property type="component" value="Unassembled WGS sequence"/>
</dbReference>
<proteinExistence type="predicted"/>
<reference evidence="1" key="1">
    <citation type="submission" date="2021-03" db="EMBL/GenBank/DDBJ databases">
        <title>Draft genome sequence of rust myrtle Austropuccinia psidii MF-1, a brazilian biotype.</title>
        <authorList>
            <person name="Quecine M.C."/>
            <person name="Pachon D.M.R."/>
            <person name="Bonatelli M.L."/>
            <person name="Correr F.H."/>
            <person name="Franceschini L.M."/>
            <person name="Leite T.F."/>
            <person name="Margarido G.R.A."/>
            <person name="Almeida C.A."/>
            <person name="Ferrarezi J.A."/>
            <person name="Labate C.A."/>
        </authorList>
    </citation>
    <scope>NUCLEOTIDE SEQUENCE</scope>
    <source>
        <strain evidence="1">MF-1</strain>
    </source>
</reference>
<dbReference type="AlphaFoldDB" id="A0A9Q3I4F0"/>
<evidence type="ECO:0000313" key="1">
    <source>
        <dbReference type="EMBL" id="MBW0527618.1"/>
    </source>
</evidence>
<name>A0A9Q3I4F0_9BASI</name>
<accession>A0A9Q3I4F0</accession>
<gene>
    <name evidence="1" type="ORF">O181_067333</name>
</gene>
<organism evidence="1 2">
    <name type="scientific">Austropuccinia psidii MF-1</name>
    <dbReference type="NCBI Taxonomy" id="1389203"/>
    <lineage>
        <taxon>Eukaryota</taxon>
        <taxon>Fungi</taxon>
        <taxon>Dikarya</taxon>
        <taxon>Basidiomycota</taxon>
        <taxon>Pucciniomycotina</taxon>
        <taxon>Pucciniomycetes</taxon>
        <taxon>Pucciniales</taxon>
        <taxon>Sphaerophragmiaceae</taxon>
        <taxon>Austropuccinia</taxon>
    </lineage>
</organism>
<comment type="caution">
    <text evidence="1">The sequence shown here is derived from an EMBL/GenBank/DDBJ whole genome shotgun (WGS) entry which is preliminary data.</text>
</comment>
<dbReference type="EMBL" id="AVOT02033678">
    <property type="protein sequence ID" value="MBW0527618.1"/>
    <property type="molecule type" value="Genomic_DNA"/>
</dbReference>
<sequence length="97" mass="10722">MPVSTHGKKATDNDTNAKPLSNEEVYSILNYLKLEVLSLKLACSSDEAEMQSLQMALSSPPPPLSSFQTPCSNLSAYYQFIQEPYCVADRFGQLQSN</sequence>